<keyword evidence="5" id="KW-1185">Reference proteome</keyword>
<evidence type="ECO:0000256" key="1">
    <source>
        <dbReference type="SAM" id="SignalP"/>
    </source>
</evidence>
<protein>
    <submittedName>
        <fullName evidence="4">Uncharacterized protein</fullName>
    </submittedName>
</protein>
<dbReference type="InterPro" id="IPR056186">
    <property type="entry name" value="PDZ_CPAF-rel"/>
</dbReference>
<sequence>MIFAFVWVFGLCNLVGASYAHAANVSNNACNIITSHYQQWRKDKSTDGLVVDPDLGYNCLKSVTINNTLANNYLSELIKYTQFQSTLTSLKYPPKDYYWPAVDLVGELEDIQKNITAGAYHSQYDVDIDVAKVWSSAHDGHFHTATCTSAAITFQRTVYLISVSSDGLKDPLVYVYDDLAGLQSGKKVSNIITINGEDAITLLKSEAFYNLADPDSAWNYMFWNTARDPKTIPLSATFTFPNAVFNWYPGKETILGFANGTSRTYETQAVIDTTTWDEDITDGEAFFHHYCLAPASTAAASSTATDQSSAASTTTSPAIPSVTRIFEHPEAVLQDPFDVVAGYYLDDAGYEDVAVLWVAQFLSFFSQSPAQLDTIRNVTRDFLADAVSAGKTRLVVDVSGNLGGVSGSPFEVFDRLFPKARTVFHTNYELSKPVKLVTDSFGAIPVEDLLPKANDSQADQQLKSEAYYNDYNYHTCEDVNGNNFSSLAEFAPPVQEAGANFTATFQLPLNNTIWDLTQNYIPFGYGPYYNASYQQPFEKANVVVLSDGTCASACAVFLHLLRQLNIKTIAIGGLPGSQPMQAIGGTKGDQAASAEIVQHDVQMLIQLGAIADVETAKQLLPGFVPLPLGDIKGTVFREYGINTRNHLLPNDTIPSMMRFEPAGCHIYYTPENVADVQRMWRDAVDIAWNGKACAAGGFPTNASGSGSGPKSPSHVTSDARMEKAIDVLATLALIVGGILVHNM</sequence>
<dbReference type="STRING" id="1042311.A0A2T3YYX8"/>
<dbReference type="PANTHER" id="PTHR37049:SF4">
    <property type="entry name" value="RHODANESE DOMAIN-CONTAINING PROTEIN"/>
    <property type="match status" value="1"/>
</dbReference>
<proteinExistence type="predicted"/>
<dbReference type="Proteomes" id="UP000240493">
    <property type="component" value="Unassembled WGS sequence"/>
</dbReference>
<feature type="chain" id="PRO_5015548701" evidence="1">
    <location>
        <begin position="23"/>
        <end position="743"/>
    </location>
</feature>
<reference evidence="4 5" key="1">
    <citation type="submission" date="2016-07" db="EMBL/GenBank/DDBJ databases">
        <title>Multiple horizontal gene transfer events from other fungi enriched the ability of initially mycotrophic Trichoderma (Ascomycota) to feed on dead plant biomass.</title>
        <authorList>
            <consortium name="DOE Joint Genome Institute"/>
            <person name="Aerts A."/>
            <person name="Atanasova L."/>
            <person name="Chenthamara K."/>
            <person name="Zhang J."/>
            <person name="Grujic M."/>
            <person name="Henrissat B."/>
            <person name="Kuo A."/>
            <person name="Salamov A."/>
            <person name="Lipzen A."/>
            <person name="Labutti K."/>
            <person name="Barry K."/>
            <person name="Miao Y."/>
            <person name="Rahimi M.J."/>
            <person name="Shen Q."/>
            <person name="Grigoriev I.V."/>
            <person name="Kubicek C.P."/>
            <person name="Druzhinina I.S."/>
        </authorList>
    </citation>
    <scope>NUCLEOTIDE SEQUENCE [LARGE SCALE GENOMIC DNA]</scope>
    <source>
        <strain evidence="4 5">CBS 433.97</strain>
    </source>
</reference>
<dbReference type="PANTHER" id="PTHR37049">
    <property type="entry name" value="PEPTIDASE S41 FAMILY PROTEIN"/>
    <property type="match status" value="1"/>
</dbReference>
<dbReference type="InterPro" id="IPR029045">
    <property type="entry name" value="ClpP/crotonase-like_dom_sf"/>
</dbReference>
<dbReference type="SUPFAM" id="SSF52096">
    <property type="entry name" value="ClpP/crotonase"/>
    <property type="match status" value="1"/>
</dbReference>
<keyword evidence="1" id="KW-0732">Signal</keyword>
<dbReference type="InterPro" id="IPR052766">
    <property type="entry name" value="S41A_metabolite_peptidase"/>
</dbReference>
<feature type="domain" description="CPAF-like PDZ" evidence="3">
    <location>
        <begin position="153"/>
        <end position="273"/>
    </location>
</feature>
<dbReference type="Pfam" id="PF03572">
    <property type="entry name" value="Peptidase_S41"/>
    <property type="match status" value="1"/>
</dbReference>
<evidence type="ECO:0000313" key="5">
    <source>
        <dbReference type="Proteomes" id="UP000240493"/>
    </source>
</evidence>
<dbReference type="Pfam" id="PF23658">
    <property type="entry name" value="PDZ_CPAF_rel"/>
    <property type="match status" value="1"/>
</dbReference>
<accession>A0A2T3YYX8</accession>
<dbReference type="GO" id="GO:0008236">
    <property type="term" value="F:serine-type peptidase activity"/>
    <property type="evidence" value="ECO:0007669"/>
    <property type="project" value="InterPro"/>
</dbReference>
<dbReference type="GO" id="GO:0006508">
    <property type="term" value="P:proteolysis"/>
    <property type="evidence" value="ECO:0007669"/>
    <property type="project" value="InterPro"/>
</dbReference>
<feature type="signal peptide" evidence="1">
    <location>
        <begin position="1"/>
        <end position="22"/>
    </location>
</feature>
<evidence type="ECO:0000259" key="2">
    <source>
        <dbReference type="Pfam" id="PF03572"/>
    </source>
</evidence>
<evidence type="ECO:0000259" key="3">
    <source>
        <dbReference type="Pfam" id="PF23658"/>
    </source>
</evidence>
<organism evidence="4 5">
    <name type="scientific">Trichoderma asperellum (strain ATCC 204424 / CBS 433.97 / NBRC 101777)</name>
    <dbReference type="NCBI Taxonomy" id="1042311"/>
    <lineage>
        <taxon>Eukaryota</taxon>
        <taxon>Fungi</taxon>
        <taxon>Dikarya</taxon>
        <taxon>Ascomycota</taxon>
        <taxon>Pezizomycotina</taxon>
        <taxon>Sordariomycetes</taxon>
        <taxon>Hypocreomycetidae</taxon>
        <taxon>Hypocreales</taxon>
        <taxon>Hypocreaceae</taxon>
        <taxon>Trichoderma</taxon>
    </lineage>
</organism>
<dbReference type="InterPro" id="IPR005151">
    <property type="entry name" value="Tail-specific_protease"/>
</dbReference>
<evidence type="ECO:0000313" key="4">
    <source>
        <dbReference type="EMBL" id="PTB37745.1"/>
    </source>
</evidence>
<gene>
    <name evidence="4" type="ORF">M441DRAFT_30079</name>
</gene>
<dbReference type="OrthoDB" id="27214at2759"/>
<dbReference type="AlphaFoldDB" id="A0A2T3YYX8"/>
<feature type="domain" description="Tail specific protease" evidence="2">
    <location>
        <begin position="374"/>
        <end position="569"/>
    </location>
</feature>
<name>A0A2T3YYX8_TRIA4</name>
<dbReference type="EMBL" id="KZ679267">
    <property type="protein sequence ID" value="PTB37745.1"/>
    <property type="molecule type" value="Genomic_DNA"/>
</dbReference>
<dbReference type="Gene3D" id="3.90.226.10">
    <property type="entry name" value="2-enoyl-CoA Hydratase, Chain A, domain 1"/>
    <property type="match status" value="1"/>
</dbReference>